<evidence type="ECO:0000256" key="2">
    <source>
        <dbReference type="ARBA" id="ARBA00023315"/>
    </source>
</evidence>
<evidence type="ECO:0000259" key="3">
    <source>
        <dbReference type="PROSITE" id="PS51186"/>
    </source>
</evidence>
<gene>
    <name evidence="4" type="ORF">Cco03nite_69970</name>
</gene>
<dbReference type="Pfam" id="PF00583">
    <property type="entry name" value="Acetyltransf_1"/>
    <property type="match status" value="1"/>
</dbReference>
<sequence>MTVVRPVRPDDLPALLALIAAHTAYERAAPPPPGLAERLAPALFADPPRLRCLVADDAGTLAGYATWTRDLATWTGRPYTHLDCLYLDERHRGRGLGRRLIDAVVAAADGEEVQWQTPVWNTDARRFYERLGARPAEKIRYTLPPR</sequence>
<comment type="caution">
    <text evidence="4">The sequence shown here is derived from an EMBL/GenBank/DDBJ whole genome shotgun (WGS) entry which is preliminary data.</text>
</comment>
<dbReference type="RefSeq" id="WP_203698172.1">
    <property type="nucleotide sequence ID" value="NZ_BAAALC010000034.1"/>
</dbReference>
<evidence type="ECO:0000313" key="5">
    <source>
        <dbReference type="Proteomes" id="UP000630887"/>
    </source>
</evidence>
<dbReference type="InterPro" id="IPR051016">
    <property type="entry name" value="Diverse_Substrate_AcTransf"/>
</dbReference>
<keyword evidence="5" id="KW-1185">Reference proteome</keyword>
<name>A0A8J3L1I9_9ACTN</name>
<dbReference type="SUPFAM" id="SSF55729">
    <property type="entry name" value="Acyl-CoA N-acyltransferases (Nat)"/>
    <property type="match status" value="1"/>
</dbReference>
<keyword evidence="2" id="KW-0012">Acyltransferase</keyword>
<dbReference type="EMBL" id="BONI01000084">
    <property type="protein sequence ID" value="GIG10297.1"/>
    <property type="molecule type" value="Genomic_DNA"/>
</dbReference>
<dbReference type="AlphaFoldDB" id="A0A8J3L1I9"/>
<dbReference type="InterPro" id="IPR016181">
    <property type="entry name" value="Acyl_CoA_acyltransferase"/>
</dbReference>
<evidence type="ECO:0000256" key="1">
    <source>
        <dbReference type="ARBA" id="ARBA00022679"/>
    </source>
</evidence>
<accession>A0A8J3L1I9</accession>
<organism evidence="4 5">
    <name type="scientific">Catellatospora coxensis</name>
    <dbReference type="NCBI Taxonomy" id="310354"/>
    <lineage>
        <taxon>Bacteria</taxon>
        <taxon>Bacillati</taxon>
        <taxon>Actinomycetota</taxon>
        <taxon>Actinomycetes</taxon>
        <taxon>Micromonosporales</taxon>
        <taxon>Micromonosporaceae</taxon>
        <taxon>Catellatospora</taxon>
    </lineage>
</organism>
<dbReference type="Gene3D" id="3.40.630.30">
    <property type="match status" value="1"/>
</dbReference>
<evidence type="ECO:0000313" key="4">
    <source>
        <dbReference type="EMBL" id="GIG10297.1"/>
    </source>
</evidence>
<dbReference type="Proteomes" id="UP000630887">
    <property type="component" value="Unassembled WGS sequence"/>
</dbReference>
<dbReference type="PROSITE" id="PS51186">
    <property type="entry name" value="GNAT"/>
    <property type="match status" value="1"/>
</dbReference>
<dbReference type="PANTHER" id="PTHR10545:SF29">
    <property type="entry name" value="GH14572P-RELATED"/>
    <property type="match status" value="1"/>
</dbReference>
<dbReference type="InterPro" id="IPR000182">
    <property type="entry name" value="GNAT_dom"/>
</dbReference>
<keyword evidence="1" id="KW-0808">Transferase</keyword>
<dbReference type="GO" id="GO:0008080">
    <property type="term" value="F:N-acetyltransferase activity"/>
    <property type="evidence" value="ECO:0007669"/>
    <property type="project" value="TreeGrafter"/>
</dbReference>
<proteinExistence type="predicted"/>
<dbReference type="PANTHER" id="PTHR10545">
    <property type="entry name" value="DIAMINE N-ACETYLTRANSFERASE"/>
    <property type="match status" value="1"/>
</dbReference>
<feature type="domain" description="N-acetyltransferase" evidence="3">
    <location>
        <begin position="2"/>
        <end position="146"/>
    </location>
</feature>
<protein>
    <submittedName>
        <fullName evidence="4">N-acetyltransferase</fullName>
    </submittedName>
</protein>
<reference evidence="4 5" key="1">
    <citation type="submission" date="2021-01" db="EMBL/GenBank/DDBJ databases">
        <title>Whole genome shotgun sequence of Catellatospora coxensis NBRC 107359.</title>
        <authorList>
            <person name="Komaki H."/>
            <person name="Tamura T."/>
        </authorList>
    </citation>
    <scope>NUCLEOTIDE SEQUENCE [LARGE SCALE GENOMIC DNA]</scope>
    <source>
        <strain evidence="4 5">NBRC 107359</strain>
    </source>
</reference>